<feature type="domain" description="Enoyl reductase (ER)" evidence="3">
    <location>
        <begin position="12"/>
        <end position="328"/>
    </location>
</feature>
<reference evidence="5" key="1">
    <citation type="journal article" date="2019" name="Int. J. Syst. Evol. Microbiol.">
        <title>The Global Catalogue of Microorganisms (GCM) 10K type strain sequencing project: providing services to taxonomists for standard genome sequencing and annotation.</title>
        <authorList>
            <consortium name="The Broad Institute Genomics Platform"/>
            <consortium name="The Broad Institute Genome Sequencing Center for Infectious Disease"/>
            <person name="Wu L."/>
            <person name="Ma J."/>
        </authorList>
    </citation>
    <scope>NUCLEOTIDE SEQUENCE [LARGE SCALE GENOMIC DNA]</scope>
    <source>
        <strain evidence="5">CGMCC 1.15399</strain>
    </source>
</reference>
<dbReference type="PANTHER" id="PTHR48106">
    <property type="entry name" value="QUINONE OXIDOREDUCTASE PIG3-RELATED"/>
    <property type="match status" value="1"/>
</dbReference>
<keyword evidence="5" id="KW-1185">Reference proteome</keyword>
<evidence type="ECO:0000313" key="4">
    <source>
        <dbReference type="EMBL" id="MFD1544820.1"/>
    </source>
</evidence>
<gene>
    <name evidence="4" type="ORF">ACFSJ0_47800</name>
</gene>
<dbReference type="Pfam" id="PF08240">
    <property type="entry name" value="ADH_N"/>
    <property type="match status" value="1"/>
</dbReference>
<keyword evidence="2" id="KW-0560">Oxidoreductase</keyword>
<evidence type="ECO:0000259" key="3">
    <source>
        <dbReference type="SMART" id="SM00829"/>
    </source>
</evidence>
<dbReference type="Proteomes" id="UP001597097">
    <property type="component" value="Unassembled WGS sequence"/>
</dbReference>
<proteinExistence type="predicted"/>
<accession>A0ABW4GPR0</accession>
<comment type="caution">
    <text evidence="4">The sequence shown here is derived from an EMBL/GenBank/DDBJ whole genome shotgun (WGS) entry which is preliminary data.</text>
</comment>
<evidence type="ECO:0000313" key="5">
    <source>
        <dbReference type="Proteomes" id="UP001597097"/>
    </source>
</evidence>
<evidence type="ECO:0000256" key="2">
    <source>
        <dbReference type="ARBA" id="ARBA00023002"/>
    </source>
</evidence>
<organism evidence="4 5">
    <name type="scientific">Nonomuraea guangzhouensis</name>
    <dbReference type="NCBI Taxonomy" id="1291555"/>
    <lineage>
        <taxon>Bacteria</taxon>
        <taxon>Bacillati</taxon>
        <taxon>Actinomycetota</taxon>
        <taxon>Actinomycetes</taxon>
        <taxon>Streptosporangiales</taxon>
        <taxon>Streptosporangiaceae</taxon>
        <taxon>Nonomuraea</taxon>
    </lineage>
</organism>
<evidence type="ECO:0000256" key="1">
    <source>
        <dbReference type="ARBA" id="ARBA00022857"/>
    </source>
</evidence>
<dbReference type="SMART" id="SM00829">
    <property type="entry name" value="PKS_ER"/>
    <property type="match status" value="1"/>
</dbReference>
<dbReference type="InterPro" id="IPR013154">
    <property type="entry name" value="ADH-like_N"/>
</dbReference>
<dbReference type="PANTHER" id="PTHR48106:SF18">
    <property type="entry name" value="QUINONE OXIDOREDUCTASE PIG3"/>
    <property type="match status" value="1"/>
</dbReference>
<dbReference type="CDD" id="cd08268">
    <property type="entry name" value="MDR2"/>
    <property type="match status" value="1"/>
</dbReference>
<dbReference type="InterPro" id="IPR020843">
    <property type="entry name" value="ER"/>
</dbReference>
<sequence>MKARTVLFDELGGPEVLYLADVEIGEPGPGEVRVRIDAFGLNRGEAFLRTGRYYYDAVLPASRLGTEAAGVVEAVGPDVADVAVGDAVSIVAKPNDEGMSIHGIYADRAIVAARRLIRRPDHMDAVTGAAIWVPAFTSYGALVEVGRLQPGDPVVVTAASSSVGLAAIQIAAYLGATPIAVTRTDAKTDRLLRAGAAHVIATDDGDVVKQVHALTGDRGARLVFDGVAGPGLPDLAQAVAPDGMLIVYGSLDGRPTPLPMWWPINVYGYAIFHLFADIERTRRAEAFITNGLRAGALTPVIDRTFDLTDIVEAHHHMESNTQVGKIVITVQH</sequence>
<dbReference type="Pfam" id="PF00107">
    <property type="entry name" value="ADH_zinc_N"/>
    <property type="match status" value="1"/>
</dbReference>
<dbReference type="InterPro" id="IPR013149">
    <property type="entry name" value="ADH-like_C"/>
</dbReference>
<name>A0ABW4GPR0_9ACTN</name>
<dbReference type="EMBL" id="JBHUCM010000045">
    <property type="protein sequence ID" value="MFD1544820.1"/>
    <property type="molecule type" value="Genomic_DNA"/>
</dbReference>
<protein>
    <submittedName>
        <fullName evidence="4">Zinc-dependent alcohol dehydrogenase family protein</fullName>
    </submittedName>
</protein>
<keyword evidence="1" id="KW-0521">NADP</keyword>
<dbReference type="RefSeq" id="WP_219528815.1">
    <property type="nucleotide sequence ID" value="NZ_JAHKRM010000005.1"/>
</dbReference>